<dbReference type="InterPro" id="IPR001117">
    <property type="entry name" value="Cu-oxidase_2nd"/>
</dbReference>
<keyword evidence="2" id="KW-0560">Oxidoreductase</keyword>
<dbReference type="PROSITE" id="PS00079">
    <property type="entry name" value="MULTICOPPER_OXIDASE1"/>
    <property type="match status" value="1"/>
</dbReference>
<dbReference type="InterPro" id="IPR011707">
    <property type="entry name" value="Cu-oxidase-like_N"/>
</dbReference>
<sequence length="753" mass="87018">MKQLLFFLLFIPFCSVGQVDHLMHKSMSKDSGMQKTTTYNYPLQSGQPKSGMANSGKKVEYDLYVTDTMVNFTGKQRHAIAINGQIPAPILEFTEGDTAIIRVHNLMKMETSIHWHGILLPNKEDGVPHLTTSPVEPGETYTFTFPLIQSGTYWYHSHTMLQEQSGLYGSIVIHPAQPEPKLKEYVLLLSDWTDENPHQVLRYLKRGGEWYAIKKGALQSYGEAIAAGYFKDKLKQEWQRMPAMDVSDVYYNKFLMNGQEKNYFKDAKPGEIIRLRIINGSASSYFTLQYGMSYMRLIAADGINVTPISISKLEIAVAETYDVLITVPETGSAELRATSWDVTGFSSGYFGNGPIMNAPDIPRLNYFKMMREMGSMNMGGMDMKNMDMKNMDMKGMDMQPDTIPKKRDMGNMDGMKMDSMPGMEMGMSGEFNYNMLRALHPTTLDSTLKSREVKLTLTGNMLRYVWSFDFKTLSAADKILIRKGERVRFVLTNNTMMRHPLHLHGHFFRFINSQGDYSPMKHTFDIKPMETVTIEFEANEEKDWFFHCHILYHMMAGMARIVSYEGSEQNEFAKSGYKELKKEDNILYPWYDLSVHSQGTWLSGNISNNKNALEFEGRVSWKGDYETETHLLRYLDKNQYLAFYIGFDYRKNKTLPLANKPNSKDNRSVFDVGFYYLLPMLIRSEWRIDHTGKLRLQLERRDIPLSNNFFFDIRANTDKEYAVGFRYMIAKPFSISTNYDSDYKWGIGLTWHY</sequence>
<dbReference type="InterPro" id="IPR011706">
    <property type="entry name" value="Cu-oxidase_C"/>
</dbReference>
<name>A0A318UEK5_9SPHI</name>
<dbReference type="Proteomes" id="UP000248198">
    <property type="component" value="Unassembled WGS sequence"/>
</dbReference>
<dbReference type="Pfam" id="PF07732">
    <property type="entry name" value="Cu-oxidase_3"/>
    <property type="match status" value="1"/>
</dbReference>
<dbReference type="PROSITE" id="PS00080">
    <property type="entry name" value="MULTICOPPER_OXIDASE2"/>
    <property type="match status" value="1"/>
</dbReference>
<dbReference type="AlphaFoldDB" id="A0A318UEK5"/>
<dbReference type="PANTHER" id="PTHR11709">
    <property type="entry name" value="MULTI-COPPER OXIDASE"/>
    <property type="match status" value="1"/>
</dbReference>
<dbReference type="InterPro" id="IPR034279">
    <property type="entry name" value="CuRO_3_CopA"/>
</dbReference>
<dbReference type="InterPro" id="IPR033138">
    <property type="entry name" value="Cu_oxidase_CS"/>
</dbReference>
<dbReference type="RefSeq" id="WP_211321342.1">
    <property type="nucleotide sequence ID" value="NZ_QKLU01000003.1"/>
</dbReference>
<gene>
    <name evidence="7" type="ORF">B0O44_10396</name>
</gene>
<dbReference type="PANTHER" id="PTHR11709:SF394">
    <property type="entry name" value="FI03373P-RELATED"/>
    <property type="match status" value="1"/>
</dbReference>
<dbReference type="Pfam" id="PF07731">
    <property type="entry name" value="Cu-oxidase_2"/>
    <property type="match status" value="1"/>
</dbReference>
<keyword evidence="3" id="KW-0186">Copper</keyword>
<evidence type="ECO:0000256" key="3">
    <source>
        <dbReference type="ARBA" id="ARBA00023008"/>
    </source>
</evidence>
<dbReference type="CDD" id="cd13896">
    <property type="entry name" value="CuRO_3_CopA"/>
    <property type="match status" value="1"/>
</dbReference>
<dbReference type="Gene3D" id="2.60.40.420">
    <property type="entry name" value="Cupredoxins - blue copper proteins"/>
    <property type="match status" value="3"/>
</dbReference>
<protein>
    <submittedName>
        <fullName evidence="7">CopA family copper-resistance protein</fullName>
    </submittedName>
</protein>
<evidence type="ECO:0000259" key="5">
    <source>
        <dbReference type="Pfam" id="PF07731"/>
    </source>
</evidence>
<dbReference type="GO" id="GO:0005507">
    <property type="term" value="F:copper ion binding"/>
    <property type="evidence" value="ECO:0007669"/>
    <property type="project" value="InterPro"/>
</dbReference>
<dbReference type="InterPro" id="IPR002355">
    <property type="entry name" value="Cu_oxidase_Cu_BS"/>
</dbReference>
<dbReference type="InterPro" id="IPR045087">
    <property type="entry name" value="Cu-oxidase_fam"/>
</dbReference>
<feature type="domain" description="Plastocyanin-like" evidence="4">
    <location>
        <begin position="184"/>
        <end position="329"/>
    </location>
</feature>
<organism evidence="7 8">
    <name type="scientific">Pedobacter nutrimenti</name>
    <dbReference type="NCBI Taxonomy" id="1241337"/>
    <lineage>
        <taxon>Bacteria</taxon>
        <taxon>Pseudomonadati</taxon>
        <taxon>Bacteroidota</taxon>
        <taxon>Sphingobacteriia</taxon>
        <taxon>Sphingobacteriales</taxon>
        <taxon>Sphingobacteriaceae</taxon>
        <taxon>Pedobacter</taxon>
    </lineage>
</organism>
<keyword evidence="1" id="KW-0479">Metal-binding</keyword>
<evidence type="ECO:0000256" key="1">
    <source>
        <dbReference type="ARBA" id="ARBA00022723"/>
    </source>
</evidence>
<comment type="caution">
    <text evidence="7">The sequence shown here is derived from an EMBL/GenBank/DDBJ whole genome shotgun (WGS) entry which is preliminary data.</text>
</comment>
<evidence type="ECO:0000256" key="2">
    <source>
        <dbReference type="ARBA" id="ARBA00023002"/>
    </source>
</evidence>
<evidence type="ECO:0000259" key="4">
    <source>
        <dbReference type="Pfam" id="PF00394"/>
    </source>
</evidence>
<evidence type="ECO:0000313" key="7">
    <source>
        <dbReference type="EMBL" id="PYF74651.1"/>
    </source>
</evidence>
<evidence type="ECO:0000259" key="6">
    <source>
        <dbReference type="Pfam" id="PF07732"/>
    </source>
</evidence>
<dbReference type="InterPro" id="IPR008972">
    <property type="entry name" value="Cupredoxin"/>
</dbReference>
<dbReference type="CDD" id="cd13848">
    <property type="entry name" value="CuRO_1_CopA"/>
    <property type="match status" value="1"/>
</dbReference>
<evidence type="ECO:0000313" key="8">
    <source>
        <dbReference type="Proteomes" id="UP000248198"/>
    </source>
</evidence>
<feature type="domain" description="Plastocyanin-like" evidence="6">
    <location>
        <begin position="65"/>
        <end position="177"/>
    </location>
</feature>
<feature type="domain" description="Plastocyanin-like" evidence="5">
    <location>
        <begin position="450"/>
        <end position="562"/>
    </location>
</feature>
<keyword evidence="8" id="KW-1185">Reference proteome</keyword>
<reference evidence="7 8" key="1">
    <citation type="submission" date="2018-06" db="EMBL/GenBank/DDBJ databases">
        <title>Genomic Encyclopedia of Archaeal and Bacterial Type Strains, Phase II (KMG-II): from individual species to whole genera.</title>
        <authorList>
            <person name="Goeker M."/>
        </authorList>
    </citation>
    <scope>NUCLEOTIDE SEQUENCE [LARGE SCALE GENOMIC DNA]</scope>
    <source>
        <strain evidence="7 8">DSM 27372</strain>
    </source>
</reference>
<dbReference type="Pfam" id="PF00394">
    <property type="entry name" value="Cu-oxidase"/>
    <property type="match status" value="1"/>
</dbReference>
<dbReference type="EMBL" id="QKLU01000003">
    <property type="protein sequence ID" value="PYF74651.1"/>
    <property type="molecule type" value="Genomic_DNA"/>
</dbReference>
<dbReference type="InterPro" id="IPR034284">
    <property type="entry name" value="CuRO_1_CopA"/>
</dbReference>
<dbReference type="SUPFAM" id="SSF49503">
    <property type="entry name" value="Cupredoxins"/>
    <property type="match status" value="3"/>
</dbReference>
<proteinExistence type="predicted"/>
<accession>A0A318UEK5</accession>
<dbReference type="GO" id="GO:0016491">
    <property type="term" value="F:oxidoreductase activity"/>
    <property type="evidence" value="ECO:0007669"/>
    <property type="project" value="UniProtKB-KW"/>
</dbReference>